<dbReference type="GeneID" id="111102915"/>
<accession>A0A8B8AN89</accession>
<evidence type="ECO:0000256" key="2">
    <source>
        <dbReference type="SAM" id="Phobius"/>
    </source>
</evidence>
<evidence type="ECO:0000313" key="4">
    <source>
        <dbReference type="RefSeq" id="XP_022291569.1"/>
    </source>
</evidence>
<keyword evidence="3" id="KW-1185">Reference proteome</keyword>
<dbReference type="OrthoDB" id="6110088at2759"/>
<dbReference type="Proteomes" id="UP000694844">
    <property type="component" value="Chromosome 7"/>
</dbReference>
<feature type="transmembrane region" description="Helical" evidence="2">
    <location>
        <begin position="303"/>
        <end position="327"/>
    </location>
</feature>
<organism evidence="3 4">
    <name type="scientific">Crassostrea virginica</name>
    <name type="common">Eastern oyster</name>
    <dbReference type="NCBI Taxonomy" id="6565"/>
    <lineage>
        <taxon>Eukaryota</taxon>
        <taxon>Metazoa</taxon>
        <taxon>Spiralia</taxon>
        <taxon>Lophotrochozoa</taxon>
        <taxon>Mollusca</taxon>
        <taxon>Bivalvia</taxon>
        <taxon>Autobranchia</taxon>
        <taxon>Pteriomorphia</taxon>
        <taxon>Ostreida</taxon>
        <taxon>Ostreoidea</taxon>
        <taxon>Ostreidae</taxon>
        <taxon>Crassostrea</taxon>
    </lineage>
</organism>
<evidence type="ECO:0000313" key="3">
    <source>
        <dbReference type="Proteomes" id="UP000694844"/>
    </source>
</evidence>
<protein>
    <submittedName>
        <fullName evidence="4">Uncharacterized protein LOC111102915</fullName>
    </submittedName>
</protein>
<evidence type="ECO:0000256" key="1">
    <source>
        <dbReference type="SAM" id="MobiDB-lite"/>
    </source>
</evidence>
<keyword evidence="2" id="KW-0812">Transmembrane</keyword>
<dbReference type="AlphaFoldDB" id="A0A8B8AN89"/>
<reference evidence="4" key="1">
    <citation type="submission" date="2025-08" db="UniProtKB">
        <authorList>
            <consortium name="RefSeq"/>
        </authorList>
    </citation>
    <scope>IDENTIFICATION</scope>
    <source>
        <tissue evidence="4">Whole sample</tissue>
    </source>
</reference>
<keyword evidence="2" id="KW-0472">Membrane</keyword>
<proteinExistence type="predicted"/>
<dbReference type="KEGG" id="cvn:111102915"/>
<feature type="compositionally biased region" description="Basic and acidic residues" evidence="1">
    <location>
        <begin position="515"/>
        <end position="530"/>
    </location>
</feature>
<keyword evidence="2" id="KW-1133">Transmembrane helix</keyword>
<name>A0A8B8AN89_CRAVI</name>
<gene>
    <name evidence="4" type="primary">LOC111102915</name>
</gene>
<feature type="region of interest" description="Disordered" evidence="1">
    <location>
        <begin position="513"/>
        <end position="539"/>
    </location>
</feature>
<dbReference type="RefSeq" id="XP_022291569.1">
    <property type="nucleotide sequence ID" value="XM_022435861.1"/>
</dbReference>
<sequence>MRVSSEVDEMILGLISLILMDYMNVLCSAEDSESRCAVTICNRGKEDLSPIHCQSGSILITEVTDVITREPSALAFQNLRRMCMGKPDCPTKKFCDQSGASLHVVYHCIEDSNITCTGEQHVTNATQGVIKNLAYPSTDKVDCAVRVKVPDDAYINVIIHDMERLASSDECDGGLRLRTSRICNFDETFPRKTLCSFSGNMTVFQACGDVDINMTPSQEGFRFYISFIVTPKGEIPRDNYLDPISNQCPPGASIDKNVESFPIDFYPESAQDKNNESGMNKTRTLVTILNRDSTSSVDYTERAVFYVALIVAALSLTGLVVVTAVCIRRQHQLKYGGNIDIASLLSGRSSSIEVSALRPLPLTSSNATSHRHSDPANNHALLEEGYSIVADEIPYTAPSDELRSPAYAEVEDNIITDPSERTSERFPFGLPGTNLLSTERKSVENLYSDMNDKNVYHEISDDLIRAENVYVPNQLPSMKLSIFTGKKNLNKNRNKTLQSLGKQDSEETYILCQTPERDRSSSPDSKKSDTDGSLLSEDNDAYEIYQSVDV</sequence>